<dbReference type="InterPro" id="IPR051244">
    <property type="entry name" value="TCAF"/>
</dbReference>
<proteinExistence type="predicted"/>
<dbReference type="OrthoDB" id="197688at2"/>
<protein>
    <recommendedName>
        <fullName evidence="2">Peptidase M60 domain-containing protein</fullName>
    </recommendedName>
</protein>
<reference evidence="3 4" key="1">
    <citation type="submission" date="2018-05" db="EMBL/GenBank/DDBJ databases">
        <title>Coraliomargarita sinensis sp. nov., isolated from a marine solar saltern.</title>
        <authorList>
            <person name="Zhou L.Y."/>
        </authorList>
    </citation>
    <scope>NUCLEOTIDE SEQUENCE [LARGE SCALE GENOMIC DNA]</scope>
    <source>
        <strain evidence="3 4">WN38</strain>
    </source>
</reference>
<dbReference type="AlphaFoldDB" id="A0A317ZKI4"/>
<dbReference type="PANTHER" id="PTHR15730:SF5">
    <property type="entry name" value="SI:CH211-210B2.2-RELATED"/>
    <property type="match status" value="1"/>
</dbReference>
<organism evidence="3 4">
    <name type="scientific">Coraliomargarita sinensis</name>
    <dbReference type="NCBI Taxonomy" id="2174842"/>
    <lineage>
        <taxon>Bacteria</taxon>
        <taxon>Pseudomonadati</taxon>
        <taxon>Verrucomicrobiota</taxon>
        <taxon>Opitutia</taxon>
        <taxon>Puniceicoccales</taxon>
        <taxon>Coraliomargaritaceae</taxon>
        <taxon>Coraliomargarita</taxon>
    </lineage>
</organism>
<comment type="caution">
    <text evidence="3">The sequence shown here is derived from an EMBL/GenBank/DDBJ whole genome shotgun (WGS) entry which is preliminary data.</text>
</comment>
<dbReference type="RefSeq" id="WP_110130539.1">
    <property type="nucleotide sequence ID" value="NZ_QHJQ01000003.1"/>
</dbReference>
<evidence type="ECO:0000259" key="2">
    <source>
        <dbReference type="PROSITE" id="PS51723"/>
    </source>
</evidence>
<keyword evidence="4" id="KW-1185">Reference proteome</keyword>
<accession>A0A317ZKI4</accession>
<feature type="domain" description="Peptidase M60" evidence="2">
    <location>
        <begin position="184"/>
        <end position="478"/>
    </location>
</feature>
<evidence type="ECO:0000256" key="1">
    <source>
        <dbReference type="SAM" id="SignalP"/>
    </source>
</evidence>
<keyword evidence="1" id="KW-0732">Signal</keyword>
<evidence type="ECO:0000313" key="4">
    <source>
        <dbReference type="Proteomes" id="UP000247099"/>
    </source>
</evidence>
<dbReference type="Proteomes" id="UP000247099">
    <property type="component" value="Unassembled WGS sequence"/>
</dbReference>
<dbReference type="PROSITE" id="PS51723">
    <property type="entry name" value="PEPTIDASE_M60"/>
    <property type="match status" value="1"/>
</dbReference>
<dbReference type="Pfam" id="PF17291">
    <property type="entry name" value="M60-like_N"/>
    <property type="match status" value="1"/>
</dbReference>
<gene>
    <name evidence="3" type="ORF">DDZ13_06065</name>
</gene>
<dbReference type="InterPro" id="IPR031161">
    <property type="entry name" value="Peptidase_M60_dom"/>
</dbReference>
<feature type="chain" id="PRO_5016268092" description="Peptidase M60 domain-containing protein" evidence="1">
    <location>
        <begin position="27"/>
        <end position="655"/>
    </location>
</feature>
<sequence length="655" mass="74403">MMIPAFRLYALLAFACSAIAITPANAADAAALEGALDVLTAHVNKSKTLTTEEIASELETLNTNAAAIGEDAASIENVIEFINAYDARHKPLFIGKKQLHQKKKDSSDTIHWAAFWAMQHLFDQVYHSKGLKKYGDLIGSLKFRTADYFPGKVEAPINPEAYTVTINGSYPDVWGSPQFQDERPAVKPTGAYLVPGTTATIIVPESLVGRGYQVRVGAHSWDLEKKPRVERLFRVSALYDIDSTEVRVANPLGGGIYIEVPPGADAGIVEVAVKNAARSPYFSWKHFHRTSLKEWRESERHHKAPWTDFQSDKFMVQVPTSWIYKMDDPATYMNEWDLSMDRMNDLMGRPHLFGRETVYTQVDTQLRGRAFHPGYPGVNAGYDPRKDYGGYHNHHLVRGPRNAHSYEFHEKGHGFLFPKYAGDREAAVNLPHVAVMSQAFGMDLDAAFRSSRGEKNDFRTLDTTAIAWMMSQNFVEDGFMKPYERQYQLKGHAKYVDVARLFGWHMLGRFWESTHADYEAGNSWPKDVRDDDSDRYTVRLSKVTGADLRPLLHFWGIPPHDFEKQAKAIHDLGIQPSQAVYDTLAHYKSLIPEDRGAFRKYAKSWWEKQPNEDGYTTERNHAAYWESYDKAVAEKVRGTLQKIMDTYFPDGRPES</sequence>
<dbReference type="InterPro" id="IPR035423">
    <property type="entry name" value="M60-like_N"/>
</dbReference>
<name>A0A317ZKI4_9BACT</name>
<dbReference type="Gene3D" id="3.40.390.80">
    <property type="entry name" value="Peptidase M60, enhancin-like domain 2"/>
    <property type="match status" value="1"/>
</dbReference>
<dbReference type="EMBL" id="QHJQ01000003">
    <property type="protein sequence ID" value="PXA04733.1"/>
    <property type="molecule type" value="Genomic_DNA"/>
</dbReference>
<dbReference type="SMART" id="SM01276">
    <property type="entry name" value="M60-like"/>
    <property type="match status" value="1"/>
</dbReference>
<dbReference type="Pfam" id="PF13402">
    <property type="entry name" value="Peptidase_M60"/>
    <property type="match status" value="1"/>
</dbReference>
<dbReference type="InParanoid" id="A0A317ZKI4"/>
<evidence type="ECO:0000313" key="3">
    <source>
        <dbReference type="EMBL" id="PXA04733.1"/>
    </source>
</evidence>
<dbReference type="PANTHER" id="PTHR15730">
    <property type="entry name" value="EXPERIMENTAL AUTOIMMUNE PROSTATITIS ANTIGEN 2-RELATED"/>
    <property type="match status" value="1"/>
</dbReference>
<feature type="signal peptide" evidence="1">
    <location>
        <begin position="1"/>
        <end position="26"/>
    </location>
</feature>